<organism evidence="1 2">
    <name type="scientific">Bradyrhizobium retamae</name>
    <dbReference type="NCBI Taxonomy" id="1300035"/>
    <lineage>
        <taxon>Bacteria</taxon>
        <taxon>Pseudomonadati</taxon>
        <taxon>Pseudomonadota</taxon>
        <taxon>Alphaproteobacteria</taxon>
        <taxon>Hyphomicrobiales</taxon>
        <taxon>Nitrobacteraceae</taxon>
        <taxon>Bradyrhizobium</taxon>
    </lineage>
</organism>
<accession>A0A0R3ND68</accession>
<proteinExistence type="predicted"/>
<dbReference type="AlphaFoldDB" id="A0A0R3ND68"/>
<dbReference type="Proteomes" id="UP000052023">
    <property type="component" value="Unassembled WGS sequence"/>
</dbReference>
<gene>
    <name evidence="1" type="ORF">CQ13_03590</name>
</gene>
<dbReference type="EMBL" id="LLYA01000112">
    <property type="protein sequence ID" value="KRR27494.1"/>
    <property type="molecule type" value="Genomic_DNA"/>
</dbReference>
<reference evidence="1 2" key="1">
    <citation type="submission" date="2014-03" db="EMBL/GenBank/DDBJ databases">
        <title>Bradyrhizobium valentinum sp. nov., isolated from effective nodules of Lupinus mariae-josephae, a lupine endemic of basic-lime soils in Eastern Spain.</title>
        <authorList>
            <person name="Duran D."/>
            <person name="Rey L."/>
            <person name="Navarro A."/>
            <person name="Busquets A."/>
            <person name="Imperial J."/>
            <person name="Ruiz-Argueso T."/>
        </authorList>
    </citation>
    <scope>NUCLEOTIDE SEQUENCE [LARGE SCALE GENOMIC DNA]</scope>
    <source>
        <strain evidence="1 2">Ro19</strain>
    </source>
</reference>
<protein>
    <submittedName>
        <fullName evidence="1">Uncharacterized protein</fullName>
    </submittedName>
</protein>
<evidence type="ECO:0000313" key="1">
    <source>
        <dbReference type="EMBL" id="KRR27494.1"/>
    </source>
</evidence>
<name>A0A0R3ND68_9BRAD</name>
<sequence>MLVSINQMDASLISLGTVLHNAALMSQAAIDAIPENADVADEINVIELAIAPVDALAQLILRMPCKSDAGRAVRSRAQAWMDSRYWTAAEIAA</sequence>
<evidence type="ECO:0000313" key="2">
    <source>
        <dbReference type="Proteomes" id="UP000052023"/>
    </source>
</evidence>
<comment type="caution">
    <text evidence="1">The sequence shown here is derived from an EMBL/GenBank/DDBJ whole genome shotgun (WGS) entry which is preliminary data.</text>
</comment>
<keyword evidence="2" id="KW-1185">Reference proteome</keyword>